<dbReference type="InterPro" id="IPR002204">
    <property type="entry name" value="3-OH-isobutyrate_DH-rel_CS"/>
</dbReference>
<dbReference type="PANTHER" id="PTHR43060">
    <property type="entry name" value="3-HYDROXYISOBUTYRATE DEHYDROGENASE-LIKE 1, MITOCHONDRIAL-RELATED"/>
    <property type="match status" value="1"/>
</dbReference>
<dbReference type="SUPFAM" id="SSF48179">
    <property type="entry name" value="6-phosphogluconate dehydrogenase C-terminal domain-like"/>
    <property type="match status" value="1"/>
</dbReference>
<organism evidence="7 8">
    <name type="scientific">Arthrobacter nitrophenolicus</name>
    <dbReference type="NCBI Taxonomy" id="683150"/>
    <lineage>
        <taxon>Bacteria</taxon>
        <taxon>Bacillati</taxon>
        <taxon>Actinomycetota</taxon>
        <taxon>Actinomycetes</taxon>
        <taxon>Micrococcales</taxon>
        <taxon>Micrococcaceae</taxon>
        <taxon>Arthrobacter</taxon>
    </lineage>
</organism>
<evidence type="ECO:0000256" key="1">
    <source>
        <dbReference type="ARBA" id="ARBA00009080"/>
    </source>
</evidence>
<feature type="domain" description="6-phosphogluconate dehydrogenase NADP-binding" evidence="5">
    <location>
        <begin position="9"/>
        <end position="170"/>
    </location>
</feature>
<proteinExistence type="inferred from homology"/>
<dbReference type="InterPro" id="IPR006115">
    <property type="entry name" value="6PGDH_NADP-bd"/>
</dbReference>
<evidence type="ECO:0000313" key="8">
    <source>
        <dbReference type="Proteomes" id="UP000294621"/>
    </source>
</evidence>
<dbReference type="GO" id="GO:0016054">
    <property type="term" value="P:organic acid catabolic process"/>
    <property type="evidence" value="ECO:0007669"/>
    <property type="project" value="UniProtKB-ARBA"/>
</dbReference>
<dbReference type="Gene3D" id="3.40.50.720">
    <property type="entry name" value="NAD(P)-binding Rossmann-like Domain"/>
    <property type="match status" value="1"/>
</dbReference>
<dbReference type="InterPro" id="IPR029154">
    <property type="entry name" value="HIBADH-like_NADP-bd"/>
</dbReference>
<dbReference type="STRING" id="683150.G205_08278"/>
<feature type="active site" evidence="4">
    <location>
        <position position="179"/>
    </location>
</feature>
<dbReference type="RefSeq" id="WP_133347613.1">
    <property type="nucleotide sequence ID" value="NZ_SMZQ01000003.1"/>
</dbReference>
<protein>
    <submittedName>
        <fullName evidence="7">NAD(P)-dependent oxidoreductase</fullName>
    </submittedName>
</protein>
<dbReference type="EMBL" id="SMZQ01000003">
    <property type="protein sequence ID" value="TDL38660.1"/>
    <property type="molecule type" value="Genomic_DNA"/>
</dbReference>
<keyword evidence="3" id="KW-0520">NAD</keyword>
<evidence type="ECO:0000313" key="7">
    <source>
        <dbReference type="EMBL" id="TDL38660.1"/>
    </source>
</evidence>
<dbReference type="PROSITE" id="PS00895">
    <property type="entry name" value="3_HYDROXYISOBUT_DH"/>
    <property type="match status" value="1"/>
</dbReference>
<dbReference type="PIRSF" id="PIRSF000103">
    <property type="entry name" value="HIBADH"/>
    <property type="match status" value="1"/>
</dbReference>
<dbReference type="OrthoDB" id="3185659at2"/>
<dbReference type="InterPro" id="IPR008927">
    <property type="entry name" value="6-PGluconate_DH-like_C_sf"/>
</dbReference>
<comment type="similarity">
    <text evidence="1">Belongs to the HIBADH-related family.</text>
</comment>
<sequence length="303" mass="31442">MPEPDRPALALMGLGPMGEPMARRLLKGYGELTVWNRTASKAEALVGLGARVAASPREAAADIVLTVLPDLNHVESLLPGEEGLIAGWTARGISRPILVVHGTVSPGAVAAFGERMLREHGVRVLDAPVSGGTVGAENGTLSIMVGGDADTFSSVVPVFELVGSTIRHMGSGGSGALAKACNQVVVAGTVTAVSEAMLLARGGGLDPSVMLELLRGGLADSEVLRQKGHRWIDGDFTGGGSARNQLKDLNFVLGAARTAHLELPLSSVIQDLFEDMVERGDGALDHTGIFRTLAQRNGAFTET</sequence>
<comment type="caution">
    <text evidence="7">The sequence shown here is derived from an EMBL/GenBank/DDBJ whole genome shotgun (WGS) entry which is preliminary data.</text>
</comment>
<evidence type="ECO:0000256" key="2">
    <source>
        <dbReference type="ARBA" id="ARBA00023002"/>
    </source>
</evidence>
<dbReference type="Pfam" id="PF03446">
    <property type="entry name" value="NAD_binding_2"/>
    <property type="match status" value="1"/>
</dbReference>
<dbReference type="SUPFAM" id="SSF51735">
    <property type="entry name" value="NAD(P)-binding Rossmann-fold domains"/>
    <property type="match status" value="1"/>
</dbReference>
<reference evidence="7 8" key="1">
    <citation type="submission" date="2019-03" db="EMBL/GenBank/DDBJ databases">
        <title>Genome Sequencing and Assembly of Various Microbes Isolated from Partially Reclaimed Soil and Acid Mine Drainage (AMD) Site.</title>
        <authorList>
            <person name="Steinbock B."/>
            <person name="Bechtold R."/>
            <person name="Sevigny J.L."/>
            <person name="Thomas D."/>
            <person name="Cuthill L.R."/>
            <person name="Aveiro Johannsen E.J."/>
            <person name="Thomas K."/>
            <person name="Ghosh A."/>
        </authorList>
    </citation>
    <scope>NUCLEOTIDE SEQUENCE [LARGE SCALE GENOMIC DNA]</scope>
    <source>
        <strain evidence="7 8">S-A1</strain>
    </source>
</reference>
<accession>A0A4R5Y2J2</accession>
<dbReference type="InterPro" id="IPR015815">
    <property type="entry name" value="HIBADH-related"/>
</dbReference>
<feature type="domain" description="3-hydroxyisobutyrate dehydrogenase-like NAD-binding" evidence="6">
    <location>
        <begin position="173"/>
        <end position="292"/>
    </location>
</feature>
<dbReference type="InterPro" id="IPR013328">
    <property type="entry name" value="6PGD_dom2"/>
</dbReference>
<dbReference type="Proteomes" id="UP000294621">
    <property type="component" value="Unassembled WGS sequence"/>
</dbReference>
<dbReference type="GO" id="GO:0016491">
    <property type="term" value="F:oxidoreductase activity"/>
    <property type="evidence" value="ECO:0007669"/>
    <property type="project" value="UniProtKB-KW"/>
</dbReference>
<dbReference type="GO" id="GO:0051287">
    <property type="term" value="F:NAD binding"/>
    <property type="evidence" value="ECO:0007669"/>
    <property type="project" value="InterPro"/>
</dbReference>
<dbReference type="Pfam" id="PF14833">
    <property type="entry name" value="NAD_binding_11"/>
    <property type="match status" value="1"/>
</dbReference>
<evidence type="ECO:0000259" key="5">
    <source>
        <dbReference type="Pfam" id="PF03446"/>
    </source>
</evidence>
<name>A0A4R5Y2J2_9MICC</name>
<gene>
    <name evidence="7" type="ORF">E2R57_06825</name>
</gene>
<dbReference type="PANTHER" id="PTHR43060:SF15">
    <property type="entry name" value="3-HYDROXYISOBUTYRATE DEHYDROGENASE-LIKE 1, MITOCHONDRIAL-RELATED"/>
    <property type="match status" value="1"/>
</dbReference>
<dbReference type="Gene3D" id="1.10.1040.10">
    <property type="entry name" value="N-(1-d-carboxylethyl)-l-norvaline Dehydrogenase, domain 2"/>
    <property type="match status" value="1"/>
</dbReference>
<dbReference type="AlphaFoldDB" id="A0A4R5Y2J2"/>
<evidence type="ECO:0000259" key="6">
    <source>
        <dbReference type="Pfam" id="PF14833"/>
    </source>
</evidence>
<evidence type="ECO:0000256" key="3">
    <source>
        <dbReference type="ARBA" id="ARBA00023027"/>
    </source>
</evidence>
<dbReference type="GO" id="GO:0050661">
    <property type="term" value="F:NADP binding"/>
    <property type="evidence" value="ECO:0007669"/>
    <property type="project" value="InterPro"/>
</dbReference>
<dbReference type="InterPro" id="IPR036291">
    <property type="entry name" value="NAD(P)-bd_dom_sf"/>
</dbReference>
<keyword evidence="2" id="KW-0560">Oxidoreductase</keyword>
<evidence type="ECO:0000256" key="4">
    <source>
        <dbReference type="PIRSR" id="PIRSR000103-1"/>
    </source>
</evidence>